<dbReference type="Proteomes" id="UP000639643">
    <property type="component" value="Unassembled WGS sequence"/>
</dbReference>
<dbReference type="AlphaFoldDB" id="A0A8H6N8E1"/>
<evidence type="ECO:0000256" key="1">
    <source>
        <dbReference type="SAM" id="MobiDB-lite"/>
    </source>
</evidence>
<sequence>MNWVKEGNTPISRKRKPKPWRTSTPEGVRPLRVGYGEPQGTGGRHWTDGSSTWTTSQSISHGGAVETKGLGGIGAQHATGPGLWLAESSEALSTSTGGGPAHGLSLGRYGRPGWMDPGSNTKTAVGLALPGACTRSSHVVNPQRFKLNTPVDAMPCPGGRPGEQQSKRWGGAARRLTFNSYQLIYLRRIASWTILVEARD</sequence>
<evidence type="ECO:0000313" key="3">
    <source>
        <dbReference type="Proteomes" id="UP000639643"/>
    </source>
</evidence>
<feature type="region of interest" description="Disordered" evidence="1">
    <location>
        <begin position="1"/>
        <end position="58"/>
    </location>
</feature>
<proteinExistence type="predicted"/>
<feature type="compositionally biased region" description="Polar residues" evidence="1">
    <location>
        <begin position="48"/>
        <end position="58"/>
    </location>
</feature>
<gene>
    <name evidence="2" type="ORF">CMUS01_10661</name>
</gene>
<evidence type="ECO:0000313" key="2">
    <source>
        <dbReference type="EMBL" id="KAF6823488.1"/>
    </source>
</evidence>
<organism evidence="2 3">
    <name type="scientific">Colletotrichum musicola</name>
    <dbReference type="NCBI Taxonomy" id="2175873"/>
    <lineage>
        <taxon>Eukaryota</taxon>
        <taxon>Fungi</taxon>
        <taxon>Dikarya</taxon>
        <taxon>Ascomycota</taxon>
        <taxon>Pezizomycotina</taxon>
        <taxon>Sordariomycetes</taxon>
        <taxon>Hypocreomycetidae</taxon>
        <taxon>Glomerellales</taxon>
        <taxon>Glomerellaceae</taxon>
        <taxon>Colletotrichum</taxon>
        <taxon>Colletotrichum orchidearum species complex</taxon>
    </lineage>
</organism>
<name>A0A8H6N8E1_9PEZI</name>
<dbReference type="EMBL" id="WIGM01000500">
    <property type="protein sequence ID" value="KAF6823488.1"/>
    <property type="molecule type" value="Genomic_DNA"/>
</dbReference>
<accession>A0A8H6N8E1</accession>
<comment type="caution">
    <text evidence="2">The sequence shown here is derived from an EMBL/GenBank/DDBJ whole genome shotgun (WGS) entry which is preliminary data.</text>
</comment>
<protein>
    <submittedName>
        <fullName evidence="2">Uncharacterized protein</fullName>
    </submittedName>
</protein>
<keyword evidence="3" id="KW-1185">Reference proteome</keyword>
<reference evidence="2" key="1">
    <citation type="journal article" date="2020" name="Phytopathology">
        <title>Genome Sequence Resources of Colletotrichum truncatum, C. plurivorum, C. musicola, and C. sojae: Four Species Pathogenic to Soybean (Glycine max).</title>
        <authorList>
            <person name="Rogerio F."/>
            <person name="Boufleur T.R."/>
            <person name="Ciampi-Guillardi M."/>
            <person name="Sukno S.A."/>
            <person name="Thon M.R."/>
            <person name="Massola Junior N.S."/>
            <person name="Baroncelli R."/>
        </authorList>
    </citation>
    <scope>NUCLEOTIDE SEQUENCE</scope>
    <source>
        <strain evidence="2">LFN0074</strain>
    </source>
</reference>